<keyword evidence="7" id="KW-0645">Protease</keyword>
<dbReference type="PROSITE" id="PS01180">
    <property type="entry name" value="CUB"/>
    <property type="match status" value="1"/>
</dbReference>
<evidence type="ECO:0000256" key="1">
    <source>
        <dbReference type="ARBA" id="ARBA00023157"/>
    </source>
</evidence>
<dbReference type="InterPro" id="IPR009003">
    <property type="entry name" value="Peptidase_S1_PA"/>
</dbReference>
<gene>
    <name evidence="7" type="ORF">C7M84_024247</name>
</gene>
<dbReference type="Pfam" id="PF00431">
    <property type="entry name" value="CUB"/>
    <property type="match status" value="1"/>
</dbReference>
<feature type="domain" description="Peptidase S1" evidence="6">
    <location>
        <begin position="379"/>
        <end position="599"/>
    </location>
</feature>
<dbReference type="InterPro" id="IPR043504">
    <property type="entry name" value="Peptidase_S1_PA_chymotrypsin"/>
</dbReference>
<dbReference type="Proteomes" id="UP000283509">
    <property type="component" value="Unassembled WGS sequence"/>
</dbReference>
<dbReference type="CDD" id="cd00190">
    <property type="entry name" value="Tryp_SPc"/>
    <property type="match status" value="1"/>
</dbReference>
<sequence>MRSLLLLAAVAFQAALASPMGAPLLPETRAALLCGNYSINPDQSLFIKSKRFAQDYPKNHDCSYTFHCTDYAASLLLNCTRFELQGGDCTKDFMHVYDENSVDDRYCGTDGPQNVVTGDNFLGVRFKTNGDSVRKSGFFCKVSGCRCGVAQRSSRIVGGAETEVGEYPWQVGLYTTRLQTPYCGGSLVNNLYVVTAADCVDDGAEFQIILGEHDYTKVSRVYVRTPDQVSIHPGYNAQTKDNNIAVVRLSSPINLNADIPVKPVCLPEPSADFSGRTAVATGWGLMAEGGLESPVLREVELTVLSEADCPAGSSATLCAGEPEGGKGTCNGDFGGPLLVDVGGQYVLAGVTSHGTGCARAGQPGVYTDVSSVLDWMLPIIESDGKSWTDHINNNPWTVAILSKSSGQQVCSGAVINTYNVLTAKDCATGAVADLQVKANAQDLTSEVTRIVNRDVASVSSSGDLAILKLTTPLSLTNWEGIKPACMPAYNPDFTNTPAVQSGYGRLSAGAADSAQLKKVDGAFIWCSGLASNRVCFQPFQEQGFCGADKGGPIVAERDGRQYLAGIALKDNGCTTSSGMLFQEAARVASYYQWVMDSSQDGRFCGL</sequence>
<dbReference type="InterPro" id="IPR035914">
    <property type="entry name" value="Sperma_CUB_dom_sf"/>
</dbReference>
<organism evidence="7 8">
    <name type="scientific">Penaeus vannamei</name>
    <name type="common">Whiteleg shrimp</name>
    <name type="synonym">Litopenaeus vannamei</name>
    <dbReference type="NCBI Taxonomy" id="6689"/>
    <lineage>
        <taxon>Eukaryota</taxon>
        <taxon>Metazoa</taxon>
        <taxon>Ecdysozoa</taxon>
        <taxon>Arthropoda</taxon>
        <taxon>Crustacea</taxon>
        <taxon>Multicrustacea</taxon>
        <taxon>Malacostraca</taxon>
        <taxon>Eumalacostraca</taxon>
        <taxon>Eucarida</taxon>
        <taxon>Decapoda</taxon>
        <taxon>Dendrobranchiata</taxon>
        <taxon>Penaeoidea</taxon>
        <taxon>Penaeidae</taxon>
        <taxon>Penaeus</taxon>
    </lineage>
</organism>
<dbReference type="PANTHER" id="PTHR24252:SF7">
    <property type="entry name" value="HYALIN"/>
    <property type="match status" value="1"/>
</dbReference>
<dbReference type="Gene3D" id="2.40.10.10">
    <property type="entry name" value="Trypsin-like serine proteases"/>
    <property type="match status" value="2"/>
</dbReference>
<dbReference type="Gene3D" id="2.60.120.290">
    <property type="entry name" value="Spermadhesin, CUB domain"/>
    <property type="match status" value="1"/>
</dbReference>
<keyword evidence="7" id="KW-0378">Hydrolase</keyword>
<comment type="caution">
    <text evidence="3">Lacks conserved residue(s) required for the propagation of feature annotation.</text>
</comment>
<dbReference type="FunFam" id="2.40.10.10:FF:000002">
    <property type="entry name" value="Transmembrane protease serine"/>
    <property type="match status" value="1"/>
</dbReference>
<proteinExistence type="inferred from homology"/>
<dbReference type="SUPFAM" id="SSF50494">
    <property type="entry name" value="Trypsin-like serine proteases"/>
    <property type="match status" value="2"/>
</dbReference>
<dbReference type="SUPFAM" id="SSF49854">
    <property type="entry name" value="Spermadhesin, CUB domain"/>
    <property type="match status" value="1"/>
</dbReference>
<dbReference type="OrthoDB" id="414661at2759"/>
<dbReference type="InterPro" id="IPR001254">
    <property type="entry name" value="Trypsin_dom"/>
</dbReference>
<dbReference type="CDD" id="cd00041">
    <property type="entry name" value="CUB"/>
    <property type="match status" value="1"/>
</dbReference>
<feature type="domain" description="CUB" evidence="5">
    <location>
        <begin position="34"/>
        <end position="145"/>
    </location>
</feature>
<evidence type="ECO:0000313" key="8">
    <source>
        <dbReference type="Proteomes" id="UP000283509"/>
    </source>
</evidence>
<feature type="signal peptide" evidence="4">
    <location>
        <begin position="1"/>
        <end position="17"/>
    </location>
</feature>
<dbReference type="SMART" id="SM00042">
    <property type="entry name" value="CUB"/>
    <property type="match status" value="1"/>
</dbReference>
<dbReference type="FunFam" id="2.40.10.10:FF:000068">
    <property type="entry name" value="transmembrane protease serine 2"/>
    <property type="match status" value="1"/>
</dbReference>
<comment type="caution">
    <text evidence="7">The sequence shown here is derived from an EMBL/GenBank/DDBJ whole genome shotgun (WGS) entry which is preliminary data.</text>
</comment>
<dbReference type="Pfam" id="PF00089">
    <property type="entry name" value="Trypsin"/>
    <property type="match status" value="2"/>
</dbReference>
<feature type="chain" id="PRO_5018625554" evidence="4">
    <location>
        <begin position="18"/>
        <end position="606"/>
    </location>
</feature>
<reference evidence="7 8" key="2">
    <citation type="submission" date="2019-01" db="EMBL/GenBank/DDBJ databases">
        <title>The decoding of complex shrimp genome reveals the adaptation for benthos swimmer, frequently molting mechanism and breeding impact on genome.</title>
        <authorList>
            <person name="Sun Y."/>
            <person name="Gao Y."/>
            <person name="Yu Y."/>
        </authorList>
    </citation>
    <scope>NUCLEOTIDE SEQUENCE [LARGE SCALE GENOMIC DNA]</scope>
    <source>
        <tissue evidence="7">Muscle</tissue>
    </source>
</reference>
<evidence type="ECO:0000259" key="6">
    <source>
        <dbReference type="PROSITE" id="PS50240"/>
    </source>
</evidence>
<protein>
    <submittedName>
        <fullName evidence="7">CUB-serine protease</fullName>
    </submittedName>
</protein>
<evidence type="ECO:0000256" key="2">
    <source>
        <dbReference type="ARBA" id="ARBA00024195"/>
    </source>
</evidence>
<dbReference type="AlphaFoldDB" id="A0A3R7MIH0"/>
<keyword evidence="4" id="KW-0732">Signal</keyword>
<feature type="domain" description="Peptidase S1" evidence="6">
    <location>
        <begin position="156"/>
        <end position="381"/>
    </location>
</feature>
<dbReference type="PANTHER" id="PTHR24252">
    <property type="entry name" value="ACROSIN-RELATED"/>
    <property type="match status" value="1"/>
</dbReference>
<evidence type="ECO:0000256" key="3">
    <source>
        <dbReference type="PROSITE-ProRule" id="PRU00059"/>
    </source>
</evidence>
<comment type="similarity">
    <text evidence="2">Belongs to the peptidase S1 family. CLIP subfamily.</text>
</comment>
<evidence type="ECO:0000259" key="5">
    <source>
        <dbReference type="PROSITE" id="PS01180"/>
    </source>
</evidence>
<dbReference type="SMART" id="SM00020">
    <property type="entry name" value="Tryp_SPc"/>
    <property type="match status" value="2"/>
</dbReference>
<keyword evidence="1" id="KW-1015">Disulfide bond</keyword>
<dbReference type="InterPro" id="IPR000859">
    <property type="entry name" value="CUB_dom"/>
</dbReference>
<dbReference type="EMBL" id="QCYY01000801">
    <property type="protein sequence ID" value="ROT82585.1"/>
    <property type="molecule type" value="Genomic_DNA"/>
</dbReference>
<dbReference type="PROSITE" id="PS50240">
    <property type="entry name" value="TRYPSIN_DOM"/>
    <property type="match status" value="2"/>
</dbReference>
<keyword evidence="8" id="KW-1185">Reference proteome</keyword>
<evidence type="ECO:0000256" key="4">
    <source>
        <dbReference type="SAM" id="SignalP"/>
    </source>
</evidence>
<name>A0A3R7MIH0_PENVA</name>
<evidence type="ECO:0000313" key="7">
    <source>
        <dbReference type="EMBL" id="ROT82585.1"/>
    </source>
</evidence>
<dbReference type="InterPro" id="IPR001314">
    <property type="entry name" value="Peptidase_S1A"/>
</dbReference>
<dbReference type="PRINTS" id="PR00722">
    <property type="entry name" value="CHYMOTRYPSIN"/>
</dbReference>
<dbReference type="GO" id="GO:0006508">
    <property type="term" value="P:proteolysis"/>
    <property type="evidence" value="ECO:0007669"/>
    <property type="project" value="UniProtKB-KW"/>
</dbReference>
<dbReference type="GO" id="GO:0004252">
    <property type="term" value="F:serine-type endopeptidase activity"/>
    <property type="evidence" value="ECO:0007669"/>
    <property type="project" value="InterPro"/>
</dbReference>
<reference evidence="7 8" key="1">
    <citation type="submission" date="2018-04" db="EMBL/GenBank/DDBJ databases">
        <authorList>
            <person name="Zhang X."/>
            <person name="Yuan J."/>
            <person name="Li F."/>
            <person name="Xiang J."/>
        </authorList>
    </citation>
    <scope>NUCLEOTIDE SEQUENCE [LARGE SCALE GENOMIC DNA]</scope>
    <source>
        <tissue evidence="7">Muscle</tissue>
    </source>
</reference>
<accession>A0A3R7MIH0</accession>